<reference evidence="8" key="1">
    <citation type="journal article" date="2019" name="Int. J. Syst. Evol. Microbiol.">
        <title>The Global Catalogue of Microorganisms (GCM) 10K type strain sequencing project: providing services to taxonomists for standard genome sequencing and annotation.</title>
        <authorList>
            <consortium name="The Broad Institute Genomics Platform"/>
            <consortium name="The Broad Institute Genome Sequencing Center for Infectious Disease"/>
            <person name="Wu L."/>
            <person name="Ma J."/>
        </authorList>
    </citation>
    <scope>NUCLEOTIDE SEQUENCE [LARGE SCALE GENOMIC DNA]</scope>
    <source>
        <strain evidence="8">NBRC 105830</strain>
    </source>
</reference>
<evidence type="ECO:0000256" key="5">
    <source>
        <dbReference type="ARBA" id="ARBA00022801"/>
    </source>
</evidence>
<keyword evidence="6" id="KW-0464">Manganese</keyword>
<dbReference type="RefSeq" id="WP_241441460.1">
    <property type="nucleotide sequence ID" value="NZ_JAKZHV010000001.1"/>
</dbReference>
<dbReference type="Proteomes" id="UP001157109">
    <property type="component" value="Unassembled WGS sequence"/>
</dbReference>
<accession>A0ABQ6HS79</accession>
<dbReference type="GO" id="GO:0016787">
    <property type="term" value="F:hydrolase activity"/>
    <property type="evidence" value="ECO:0007669"/>
    <property type="project" value="UniProtKB-KW"/>
</dbReference>
<dbReference type="PANTHER" id="PTHR32494">
    <property type="entry name" value="ALLANTOATE DEIMINASE-RELATED"/>
    <property type="match status" value="1"/>
</dbReference>
<dbReference type="InterPro" id="IPR002933">
    <property type="entry name" value="Peptidase_M20"/>
</dbReference>
<organism evidence="7 8">
    <name type="scientific">Arsenicicoccus piscis</name>
    <dbReference type="NCBI Taxonomy" id="673954"/>
    <lineage>
        <taxon>Bacteria</taxon>
        <taxon>Bacillati</taxon>
        <taxon>Actinomycetota</taxon>
        <taxon>Actinomycetes</taxon>
        <taxon>Micrococcales</taxon>
        <taxon>Intrasporangiaceae</taxon>
        <taxon>Arsenicicoccus</taxon>
    </lineage>
</organism>
<keyword evidence="4" id="KW-0479">Metal-binding</keyword>
<dbReference type="EMBL" id="BSUJ01000001">
    <property type="protein sequence ID" value="GMA21166.1"/>
    <property type="molecule type" value="Genomic_DNA"/>
</dbReference>
<dbReference type="InterPro" id="IPR010158">
    <property type="entry name" value="Amidase_Cbmase"/>
</dbReference>
<name>A0ABQ6HS79_9MICO</name>
<dbReference type="Pfam" id="PF01546">
    <property type="entry name" value="Peptidase_M20"/>
    <property type="match status" value="1"/>
</dbReference>
<evidence type="ECO:0000256" key="6">
    <source>
        <dbReference type="ARBA" id="ARBA00023211"/>
    </source>
</evidence>
<dbReference type="PANTHER" id="PTHR32494:SF19">
    <property type="entry name" value="ALLANTOATE DEIMINASE-RELATED"/>
    <property type="match status" value="1"/>
</dbReference>
<evidence type="ECO:0000256" key="1">
    <source>
        <dbReference type="ARBA" id="ARBA00001936"/>
    </source>
</evidence>
<sequence length="424" mass="44640">MTTVTGRPDGDSLLPDAERLAADLADLSTFSESGEPGWTRQIFSDPYRASRGWVADRMRAAGLETHVDPAGNVVGRLPGRDRSKPVLMTGSHTDTVHGGGRFDGIVGVLSAIEVARRLRETGATLESDLVVVDFLGEEANTFGISCVGSRAVAGLLTPEHLDRVDDSGRRLGDVMTAFGLDPQGALDQAWAPGSVHGYVELHVEQGPLLERSGHRIGVVTAIAGIERLLVQFTGRADHAGTMPMTGRHDALVAAAQAVLTVEREGCGAPVHGVSTTGRIESSPGALNVVPDKARIWAELRSIDAPWLSGAKRRVVEQIAADAEARGVSTLIEWLNDQDPVACARSMQDRIGAAADSLGYAWEAVPSGAGHDAAHLAHLGPMGMIFLPSVGGRSHVPEELSEPADIAAGAHVLAHTLVRLDRDTA</sequence>
<comment type="subunit">
    <text evidence="3">Homodimer.</text>
</comment>
<dbReference type="SUPFAM" id="SSF55031">
    <property type="entry name" value="Bacterial exopeptidase dimerisation domain"/>
    <property type="match status" value="1"/>
</dbReference>
<protein>
    <submittedName>
        <fullName evidence="7">Zn-dependent hydrolase</fullName>
    </submittedName>
</protein>
<dbReference type="PIRSF" id="PIRSF001235">
    <property type="entry name" value="Amidase_carbamoylase"/>
    <property type="match status" value="1"/>
</dbReference>
<evidence type="ECO:0000256" key="2">
    <source>
        <dbReference type="ARBA" id="ARBA00006153"/>
    </source>
</evidence>
<comment type="caution">
    <text evidence="7">The sequence shown here is derived from an EMBL/GenBank/DDBJ whole genome shotgun (WGS) entry which is preliminary data.</text>
</comment>
<dbReference type="InterPro" id="IPR036264">
    <property type="entry name" value="Bact_exopeptidase_dim_dom"/>
</dbReference>
<comment type="similarity">
    <text evidence="2">Belongs to the peptidase M20 family.</text>
</comment>
<dbReference type="NCBIfam" id="TIGR01879">
    <property type="entry name" value="hydantase"/>
    <property type="match status" value="1"/>
</dbReference>
<comment type="cofactor">
    <cofactor evidence="1">
        <name>Mn(2+)</name>
        <dbReference type="ChEBI" id="CHEBI:29035"/>
    </cofactor>
</comment>
<dbReference type="Gene3D" id="3.30.70.360">
    <property type="match status" value="1"/>
</dbReference>
<evidence type="ECO:0000256" key="3">
    <source>
        <dbReference type="ARBA" id="ARBA00011738"/>
    </source>
</evidence>
<keyword evidence="8" id="KW-1185">Reference proteome</keyword>
<evidence type="ECO:0000256" key="4">
    <source>
        <dbReference type="ARBA" id="ARBA00022723"/>
    </source>
</evidence>
<dbReference type="Gene3D" id="3.40.630.10">
    <property type="entry name" value="Zn peptidases"/>
    <property type="match status" value="1"/>
</dbReference>
<dbReference type="SUPFAM" id="SSF53187">
    <property type="entry name" value="Zn-dependent exopeptidases"/>
    <property type="match status" value="1"/>
</dbReference>
<evidence type="ECO:0000313" key="8">
    <source>
        <dbReference type="Proteomes" id="UP001157109"/>
    </source>
</evidence>
<gene>
    <name evidence="7" type="primary">amaB</name>
    <name evidence="7" type="ORF">GCM10025862_31870</name>
</gene>
<keyword evidence="5 7" id="KW-0378">Hydrolase</keyword>
<proteinExistence type="inferred from homology"/>
<dbReference type="CDD" id="cd03884">
    <property type="entry name" value="M20_bAS"/>
    <property type="match status" value="1"/>
</dbReference>
<evidence type="ECO:0000313" key="7">
    <source>
        <dbReference type="EMBL" id="GMA21166.1"/>
    </source>
</evidence>